<keyword evidence="9" id="KW-1185">Reference proteome</keyword>
<evidence type="ECO:0000256" key="4">
    <source>
        <dbReference type="ARBA" id="ARBA00022723"/>
    </source>
</evidence>
<dbReference type="EMBL" id="PGFE01000001">
    <property type="protein sequence ID" value="PJJ77245.1"/>
    <property type="molecule type" value="Genomic_DNA"/>
</dbReference>
<comment type="function">
    <text evidence="1 6">Removes the N-terminal methionine from nascent proteins. The N-terminal methionine is often cleaved when the second residue in the primary sequence is small and uncharged (Met-Ala-, Cys, Gly, Pro, Ser, Thr, or Val). Requires deformylation of the N(alpha)-formylated initiator methionine before it can be hydrolyzed.</text>
</comment>
<dbReference type="Proteomes" id="UP000231693">
    <property type="component" value="Unassembled WGS sequence"/>
</dbReference>
<proteinExistence type="inferred from homology"/>
<feature type="binding site" evidence="6">
    <location>
        <position position="262"/>
    </location>
    <ligand>
        <name>a divalent metal cation</name>
        <dbReference type="ChEBI" id="CHEBI:60240"/>
        <label>2</label>
        <note>catalytic</note>
    </ligand>
</feature>
<dbReference type="PROSITE" id="PS00680">
    <property type="entry name" value="MAP_1"/>
    <property type="match status" value="1"/>
</dbReference>
<reference evidence="8 9" key="1">
    <citation type="submission" date="2017-11" db="EMBL/GenBank/DDBJ databases">
        <title>Genomic Encyclopedia of Archaeal and Bacterial Type Strains, Phase II (KMG-II): From Individual Species to Whole Genera.</title>
        <authorList>
            <person name="Goeker M."/>
        </authorList>
    </citation>
    <scope>NUCLEOTIDE SEQUENCE [LARGE SCALE GENOMIC DNA]</scope>
    <source>
        <strain evidence="8 9">DSM 25478</strain>
    </source>
</reference>
<dbReference type="InterPro" id="IPR000994">
    <property type="entry name" value="Pept_M24"/>
</dbReference>
<keyword evidence="4 6" id="KW-0479">Metal-binding</keyword>
<feature type="binding site" evidence="6">
    <location>
        <position position="262"/>
    </location>
    <ligand>
        <name>a divalent metal cation</name>
        <dbReference type="ChEBI" id="CHEBI:60240"/>
        <label>1</label>
    </ligand>
</feature>
<dbReference type="CDD" id="cd01086">
    <property type="entry name" value="MetAP1"/>
    <property type="match status" value="1"/>
</dbReference>
<gene>
    <name evidence="6" type="primary">map</name>
    <name evidence="8" type="ORF">CLV28_0459</name>
</gene>
<dbReference type="InterPro" id="IPR036005">
    <property type="entry name" value="Creatinase/aminopeptidase-like"/>
</dbReference>
<comment type="catalytic activity">
    <reaction evidence="6">
        <text>Release of N-terminal amino acids, preferentially methionine, from peptides and arylamides.</text>
        <dbReference type="EC" id="3.4.11.18"/>
    </reaction>
</comment>
<evidence type="ECO:0000256" key="2">
    <source>
        <dbReference type="ARBA" id="ARBA00022438"/>
    </source>
</evidence>
<dbReference type="PRINTS" id="PR00599">
    <property type="entry name" value="MAPEPTIDASE"/>
</dbReference>
<evidence type="ECO:0000259" key="7">
    <source>
        <dbReference type="Pfam" id="PF00557"/>
    </source>
</evidence>
<dbReference type="AlphaFoldDB" id="A0A2M9CZI5"/>
<feature type="binding site" evidence="6">
    <location>
        <position position="110"/>
    </location>
    <ligand>
        <name>a divalent metal cation</name>
        <dbReference type="ChEBI" id="CHEBI:60240"/>
        <label>1</label>
    </ligand>
</feature>
<evidence type="ECO:0000256" key="1">
    <source>
        <dbReference type="ARBA" id="ARBA00002521"/>
    </source>
</evidence>
<protein>
    <recommendedName>
        <fullName evidence="6">Methionine aminopeptidase</fullName>
        <shortName evidence="6">MAP</shortName>
        <shortName evidence="6">MetAP</shortName>
        <ecNumber evidence="6">3.4.11.18</ecNumber>
    </recommendedName>
    <alternativeName>
        <fullName evidence="6">Peptidase M</fullName>
    </alternativeName>
</protein>
<dbReference type="OrthoDB" id="9802055at2"/>
<comment type="caution">
    <text evidence="8">The sequence shown here is derived from an EMBL/GenBank/DDBJ whole genome shotgun (WGS) entry which is preliminary data.</text>
</comment>
<feature type="binding site" evidence="6">
    <location>
        <position position="99"/>
    </location>
    <ligand>
        <name>a divalent metal cation</name>
        <dbReference type="ChEBI" id="CHEBI:60240"/>
        <label>1</label>
    </ligand>
</feature>
<name>A0A2M9CZI5_9CELL</name>
<dbReference type="PANTHER" id="PTHR43330">
    <property type="entry name" value="METHIONINE AMINOPEPTIDASE"/>
    <property type="match status" value="1"/>
</dbReference>
<comment type="similarity">
    <text evidence="6">Belongs to the peptidase M24A family. Methionine aminopeptidase type 1 subfamily.</text>
</comment>
<dbReference type="GO" id="GO:0046872">
    <property type="term" value="F:metal ion binding"/>
    <property type="evidence" value="ECO:0007669"/>
    <property type="project" value="UniProtKB-UniRule"/>
</dbReference>
<dbReference type="RefSeq" id="WP_100421664.1">
    <property type="nucleotide sequence ID" value="NZ_BOOX01000004.1"/>
</dbReference>
<feature type="binding site" evidence="6">
    <location>
        <position position="82"/>
    </location>
    <ligand>
        <name>substrate</name>
    </ligand>
</feature>
<evidence type="ECO:0000313" key="9">
    <source>
        <dbReference type="Proteomes" id="UP000231693"/>
    </source>
</evidence>
<comment type="cofactor">
    <cofactor evidence="6">
        <name>Co(2+)</name>
        <dbReference type="ChEBI" id="CHEBI:48828"/>
    </cofactor>
    <cofactor evidence="6">
        <name>Zn(2+)</name>
        <dbReference type="ChEBI" id="CHEBI:29105"/>
    </cofactor>
    <cofactor evidence="6">
        <name>Mn(2+)</name>
        <dbReference type="ChEBI" id="CHEBI:29035"/>
    </cofactor>
    <cofactor evidence="6">
        <name>Fe(2+)</name>
        <dbReference type="ChEBI" id="CHEBI:29033"/>
    </cofactor>
    <text evidence="6">Binds 2 divalent metal cations per subunit. Has a high-affinity and a low affinity metal-binding site. The true nature of the physiological cofactor is under debate. The enzyme is active with cobalt, zinc, manganese or divalent iron ions. Most likely, methionine aminopeptidases function as mononuclear Fe(2+)-metalloproteases under physiological conditions, and the catalytically relevant metal-binding site has been assigned to the histidine-containing high-affinity site.</text>
</comment>
<comment type="subunit">
    <text evidence="6">Monomer.</text>
</comment>
<dbReference type="HAMAP" id="MF_01974">
    <property type="entry name" value="MetAP_1"/>
    <property type="match status" value="1"/>
</dbReference>
<organism evidence="8 9">
    <name type="scientific">Sediminihabitans luteus</name>
    <dbReference type="NCBI Taxonomy" id="1138585"/>
    <lineage>
        <taxon>Bacteria</taxon>
        <taxon>Bacillati</taxon>
        <taxon>Actinomycetota</taxon>
        <taxon>Actinomycetes</taxon>
        <taxon>Micrococcales</taxon>
        <taxon>Cellulomonadaceae</taxon>
        <taxon>Sediminihabitans</taxon>
    </lineage>
</organism>
<dbReference type="GO" id="GO:0070006">
    <property type="term" value="F:metalloaminopeptidase activity"/>
    <property type="evidence" value="ECO:0007669"/>
    <property type="project" value="UniProtKB-UniRule"/>
</dbReference>
<dbReference type="GO" id="GO:0006508">
    <property type="term" value="P:proteolysis"/>
    <property type="evidence" value="ECO:0007669"/>
    <property type="project" value="UniProtKB-KW"/>
</dbReference>
<feature type="binding site" evidence="6">
    <location>
        <position position="198"/>
    </location>
    <ligand>
        <name>a divalent metal cation</name>
        <dbReference type="ChEBI" id="CHEBI:60240"/>
        <label>2</label>
        <note>catalytic</note>
    </ligand>
</feature>
<dbReference type="Pfam" id="PF00557">
    <property type="entry name" value="Peptidase_M24"/>
    <property type="match status" value="1"/>
</dbReference>
<evidence type="ECO:0000256" key="3">
    <source>
        <dbReference type="ARBA" id="ARBA00022670"/>
    </source>
</evidence>
<dbReference type="PANTHER" id="PTHR43330:SF27">
    <property type="entry name" value="METHIONINE AMINOPEPTIDASE"/>
    <property type="match status" value="1"/>
</dbReference>
<keyword evidence="2 6" id="KW-0031">Aminopeptidase</keyword>
<keyword evidence="3 6" id="KW-0645">Protease</keyword>
<dbReference type="InterPro" id="IPR001714">
    <property type="entry name" value="Pept_M24_MAP"/>
</dbReference>
<dbReference type="SUPFAM" id="SSF55920">
    <property type="entry name" value="Creatinase/aminopeptidase"/>
    <property type="match status" value="1"/>
</dbReference>
<dbReference type="Gene3D" id="3.90.230.10">
    <property type="entry name" value="Creatinase/methionine aminopeptidase superfamily"/>
    <property type="match status" value="1"/>
</dbReference>
<feature type="binding site" evidence="6">
    <location>
        <position position="205"/>
    </location>
    <ligand>
        <name>substrate</name>
    </ligand>
</feature>
<dbReference type="GO" id="GO:0005829">
    <property type="term" value="C:cytosol"/>
    <property type="evidence" value="ECO:0007669"/>
    <property type="project" value="TreeGrafter"/>
</dbReference>
<accession>A0A2M9CZI5</accession>
<keyword evidence="5 6" id="KW-0378">Hydrolase</keyword>
<dbReference type="GO" id="GO:0004239">
    <property type="term" value="F:initiator methionyl aminopeptidase activity"/>
    <property type="evidence" value="ECO:0007669"/>
    <property type="project" value="UniProtKB-UniRule"/>
</dbReference>
<dbReference type="InterPro" id="IPR002467">
    <property type="entry name" value="Pept_M24A_MAP1"/>
</dbReference>
<dbReference type="EC" id="3.4.11.18" evidence="6"/>
<feature type="binding site" evidence="6">
    <location>
        <position position="110"/>
    </location>
    <ligand>
        <name>a divalent metal cation</name>
        <dbReference type="ChEBI" id="CHEBI:60240"/>
        <label>2</label>
        <note>catalytic</note>
    </ligand>
</feature>
<evidence type="ECO:0000313" key="8">
    <source>
        <dbReference type="EMBL" id="PJJ77245.1"/>
    </source>
</evidence>
<feature type="binding site" evidence="6">
    <location>
        <position position="231"/>
    </location>
    <ligand>
        <name>a divalent metal cation</name>
        <dbReference type="ChEBI" id="CHEBI:60240"/>
        <label>2</label>
        <note>catalytic</note>
    </ligand>
</feature>
<evidence type="ECO:0000256" key="6">
    <source>
        <dbReference type="HAMAP-Rule" id="MF_01974"/>
    </source>
</evidence>
<sequence>MFGRERIEYKTLEQVRVMRRAGLVVADALDAVRTAARPGMTTADLDALAAGVITAAGASPSFLGYHGFTGVICASVNEEVVHGIPGSRVLAVGDLVSIDCGAIVDGWHGDSALSFVLGEDGALDPAVPERAVGARSADDVVADLALVTATERSMWDGIAALATAARLGEVGDAIDDSITAAGDENGTAYGIVTEYTGHGIGTAMHQPPDVLNFRSGHRGPRVRPGLCVAIEPMITRGSAETAVLADDWTVVTTDGSRAAHWEHSVAVTERGVVVTTARDGGAAELAARGVTIASLD</sequence>
<evidence type="ECO:0000256" key="5">
    <source>
        <dbReference type="ARBA" id="ARBA00022801"/>
    </source>
</evidence>
<feature type="domain" description="Peptidase M24" evidence="7">
    <location>
        <begin position="17"/>
        <end position="269"/>
    </location>
</feature>